<dbReference type="RefSeq" id="WP_142453574.1">
    <property type="nucleotide sequence ID" value="NZ_FXTP01000003.1"/>
</dbReference>
<protein>
    <submittedName>
        <fullName evidence="4">Concanavalin A-like lectin/glucanases superfamily protein</fullName>
    </submittedName>
</protein>
<gene>
    <name evidence="4" type="ORF">SAMN06265219_103154</name>
</gene>
<dbReference type="OrthoDB" id="9814380at2"/>
<dbReference type="SUPFAM" id="SSF49899">
    <property type="entry name" value="Concanavalin A-like lectins/glucanases"/>
    <property type="match status" value="1"/>
</dbReference>
<feature type="domain" description="SbsA Ig-like" evidence="3">
    <location>
        <begin position="50"/>
        <end position="139"/>
    </location>
</feature>
<dbReference type="GO" id="GO:0030246">
    <property type="term" value="F:carbohydrate binding"/>
    <property type="evidence" value="ECO:0007669"/>
    <property type="project" value="UniProtKB-KW"/>
</dbReference>
<evidence type="ECO:0000259" key="3">
    <source>
        <dbReference type="Pfam" id="PF13205"/>
    </source>
</evidence>
<dbReference type="EMBL" id="FXTP01000003">
    <property type="protein sequence ID" value="SMO51379.1"/>
    <property type="molecule type" value="Genomic_DNA"/>
</dbReference>
<dbReference type="InterPro" id="IPR014755">
    <property type="entry name" value="Cu-Rt/internalin_Ig-like"/>
</dbReference>
<sequence>MKSKNSLLTLIAALAMVAVLFQACGNDSGPKELNIESMTVGGADLNAATSPEDVAVDATIEVTFNSDIKAETATSANITLVQDYDDSMIPIDISVEGATLTIDPEIDLGTGALYQLNLTAGLLNSDDQPLAQTSRTFTTTGTFSPPGMIANWTFEGTADDQAGSYNPTANGVVDIEYTASRNSAAGQAATFNGNTSIIEIPNGDDLITTDDFTISFWVKANSDHMNADGNPAGHFVMGLGAHMGLQFEIFGNYDGAKFAIQYEHAEGSAAEDMWFPAEATDANSGGWQGWDYARSLSVEEMQAKLKDNWLHVTYTFNGAERKGILYYDGEIMKSFDFDLWPEGDAKRTVSGMTYAGNEPDVVNELAFGFIHSRAGTMWDQEPWGGYDFPGANHFKGQLDDIKIYHKVLTETEIRLMYESEE</sequence>
<dbReference type="Proteomes" id="UP000317557">
    <property type="component" value="Unassembled WGS sequence"/>
</dbReference>
<organism evidence="4 5">
    <name type="scientific">Gracilimonas mengyeensis</name>
    <dbReference type="NCBI Taxonomy" id="1302730"/>
    <lineage>
        <taxon>Bacteria</taxon>
        <taxon>Pseudomonadati</taxon>
        <taxon>Balneolota</taxon>
        <taxon>Balneolia</taxon>
        <taxon>Balneolales</taxon>
        <taxon>Balneolaceae</taxon>
        <taxon>Gracilimonas</taxon>
    </lineage>
</organism>
<name>A0A521BW24_9BACT</name>
<proteinExistence type="predicted"/>
<dbReference type="InterPro" id="IPR032812">
    <property type="entry name" value="SbsA_Ig"/>
</dbReference>
<evidence type="ECO:0000313" key="5">
    <source>
        <dbReference type="Proteomes" id="UP000317557"/>
    </source>
</evidence>
<keyword evidence="4" id="KW-0430">Lectin</keyword>
<dbReference type="PROSITE" id="PS51257">
    <property type="entry name" value="PROKAR_LIPOPROTEIN"/>
    <property type="match status" value="1"/>
</dbReference>
<accession>A0A521BW24</accession>
<evidence type="ECO:0000256" key="1">
    <source>
        <dbReference type="ARBA" id="ARBA00022729"/>
    </source>
</evidence>
<keyword evidence="5" id="KW-1185">Reference proteome</keyword>
<dbReference type="AlphaFoldDB" id="A0A521BW24"/>
<dbReference type="InterPro" id="IPR013320">
    <property type="entry name" value="ConA-like_dom_sf"/>
</dbReference>
<dbReference type="Gene3D" id="2.60.40.1220">
    <property type="match status" value="1"/>
</dbReference>
<dbReference type="Gene3D" id="2.60.120.200">
    <property type="match status" value="1"/>
</dbReference>
<evidence type="ECO:0000313" key="4">
    <source>
        <dbReference type="EMBL" id="SMO51379.1"/>
    </source>
</evidence>
<dbReference type="Pfam" id="PF13205">
    <property type="entry name" value="Big_5"/>
    <property type="match status" value="1"/>
</dbReference>
<feature type="chain" id="PRO_5021965392" evidence="2">
    <location>
        <begin position="24"/>
        <end position="421"/>
    </location>
</feature>
<feature type="signal peptide" evidence="2">
    <location>
        <begin position="1"/>
        <end position="23"/>
    </location>
</feature>
<keyword evidence="1 2" id="KW-0732">Signal</keyword>
<evidence type="ECO:0000256" key="2">
    <source>
        <dbReference type="SAM" id="SignalP"/>
    </source>
</evidence>
<reference evidence="4 5" key="1">
    <citation type="submission" date="2017-05" db="EMBL/GenBank/DDBJ databases">
        <authorList>
            <person name="Varghese N."/>
            <person name="Submissions S."/>
        </authorList>
    </citation>
    <scope>NUCLEOTIDE SEQUENCE [LARGE SCALE GENOMIC DNA]</scope>
    <source>
        <strain evidence="4 5">DSM 21985</strain>
    </source>
</reference>